<keyword evidence="1" id="KW-0547">Nucleotide-binding</keyword>
<organism evidence="7 8">
    <name type="scientific">Dehalobacterium formicoaceticum</name>
    <dbReference type="NCBI Taxonomy" id="51515"/>
    <lineage>
        <taxon>Bacteria</taxon>
        <taxon>Bacillati</taxon>
        <taxon>Bacillota</taxon>
        <taxon>Clostridia</taxon>
        <taxon>Eubacteriales</taxon>
        <taxon>Peptococcaceae</taxon>
        <taxon>Dehalobacterium</taxon>
    </lineage>
</organism>
<dbReference type="Gene3D" id="1.10.1420.10">
    <property type="match status" value="1"/>
</dbReference>
<dbReference type="RefSeq" id="WP_257913328.1">
    <property type="nucleotide sequence ID" value="NZ_JANPWE010000004.1"/>
</dbReference>
<name>A0ABT1Y4J5_9FIRM</name>
<feature type="transmembrane region" description="Helical" evidence="5">
    <location>
        <begin position="55"/>
        <end position="72"/>
    </location>
</feature>
<dbReference type="InterPro" id="IPR045076">
    <property type="entry name" value="MutS"/>
</dbReference>
<dbReference type="CDD" id="cd03283">
    <property type="entry name" value="ABC_MutS-like"/>
    <property type="match status" value="1"/>
</dbReference>
<dbReference type="EMBL" id="JANPWE010000004">
    <property type="protein sequence ID" value="MCR6545795.1"/>
    <property type="molecule type" value="Genomic_DNA"/>
</dbReference>
<feature type="domain" description="DNA mismatch repair proteins mutS family" evidence="6">
    <location>
        <begin position="425"/>
        <end position="603"/>
    </location>
</feature>
<feature type="transmembrane region" description="Helical" evidence="5">
    <location>
        <begin position="217"/>
        <end position="235"/>
    </location>
</feature>
<evidence type="ECO:0000256" key="2">
    <source>
        <dbReference type="ARBA" id="ARBA00022840"/>
    </source>
</evidence>
<keyword evidence="2" id="KW-0067">ATP-binding</keyword>
<feature type="coiled-coil region" evidence="4">
    <location>
        <begin position="74"/>
        <end position="101"/>
    </location>
</feature>
<accession>A0ABT1Y4J5</accession>
<dbReference type="PANTHER" id="PTHR11361:SF99">
    <property type="entry name" value="DNA MISMATCH REPAIR PROTEIN"/>
    <property type="match status" value="1"/>
</dbReference>
<dbReference type="SUPFAM" id="SSF52540">
    <property type="entry name" value="P-loop containing nucleoside triphosphate hydrolases"/>
    <property type="match status" value="1"/>
</dbReference>
<keyword evidence="8" id="KW-1185">Reference proteome</keyword>
<dbReference type="SUPFAM" id="SSF48334">
    <property type="entry name" value="DNA repair protein MutS, domain III"/>
    <property type="match status" value="1"/>
</dbReference>
<reference evidence="7 8" key="1">
    <citation type="submission" date="2022-08" db="EMBL/GenBank/DDBJ databases">
        <title>Proteogenomics of the novel Dehalobacterium formicoaceticum strain EZ94 highlights a key role of methyltransferases during anaerobic dichloromethane degradation.</title>
        <authorList>
            <person name="Wasmund K."/>
        </authorList>
    </citation>
    <scope>NUCLEOTIDE SEQUENCE [LARGE SCALE GENOMIC DNA]</scope>
    <source>
        <strain evidence="7 8">EZ94</strain>
    </source>
</reference>
<dbReference type="InterPro" id="IPR036187">
    <property type="entry name" value="DNA_mismatch_repair_MutS_sf"/>
</dbReference>
<evidence type="ECO:0000256" key="1">
    <source>
        <dbReference type="ARBA" id="ARBA00022741"/>
    </source>
</evidence>
<evidence type="ECO:0000313" key="7">
    <source>
        <dbReference type="EMBL" id="MCR6545795.1"/>
    </source>
</evidence>
<keyword evidence="5" id="KW-0472">Membrane</keyword>
<gene>
    <name evidence="7" type="ORF">NVS47_09785</name>
</gene>
<dbReference type="InterPro" id="IPR027417">
    <property type="entry name" value="P-loop_NTPase"/>
</dbReference>
<evidence type="ECO:0000256" key="3">
    <source>
        <dbReference type="ARBA" id="ARBA00023125"/>
    </source>
</evidence>
<dbReference type="Pfam" id="PF00488">
    <property type="entry name" value="MutS_V"/>
    <property type="match status" value="1"/>
</dbReference>
<proteinExistence type="predicted"/>
<dbReference type="Gene3D" id="3.40.50.300">
    <property type="entry name" value="P-loop containing nucleotide triphosphate hydrolases"/>
    <property type="match status" value="1"/>
</dbReference>
<dbReference type="Proteomes" id="UP001524944">
    <property type="component" value="Unassembled WGS sequence"/>
</dbReference>
<keyword evidence="5" id="KW-1133">Transmembrane helix</keyword>
<keyword evidence="4" id="KW-0175">Coiled coil</keyword>
<keyword evidence="5" id="KW-0812">Transmembrane</keyword>
<dbReference type="PANTHER" id="PTHR11361">
    <property type="entry name" value="DNA MISMATCH REPAIR PROTEIN MUTS FAMILY MEMBER"/>
    <property type="match status" value="1"/>
</dbReference>
<evidence type="ECO:0000259" key="6">
    <source>
        <dbReference type="SMART" id="SM00534"/>
    </source>
</evidence>
<sequence>MSQPQEIYRKKIDQYTARSRELEKTGQRISNFRLLISLGGLGLIIYLYLQGKTNASATVFIITAAAFVFFVLRHQQLKRELKQVQALLQINQKSLDRLSEDWTHFPDTGSEFIEDSHPYVVDLDIFGKRSLFQLMNTTNTFLGRQKLKEFLMVPMDDQDQLQKRQEMIYELGDHLDFRQRLEGEGMLSPSIDKNPEELFHWAGIYDDRWNRPFLRPLLYLSPAVLILLTVFSLLQPQLIPVYLPLSLFILHGLVLYYFSKDTAPAFAVAEKYHQHMKTFQEMITIFEKEKFSSPQLKKMQYQLRGENNQPAFQQIEKLGQGVKKTYIRHHQLYLIFNLFTLWDFQAMTALERWKKESGPDLKNWLSILGEVEALSSCAVLAYDHPDWCTPVIKSENFGIKAKALGHPLLLSSTRVANDVEISRPGEVLLITGSNMSGKSTFLRTIGINLVLAYMGCPVCAKDFQGSFFKIYSSMRINDNLDTGTSSFFAELLRIKTILQETEQGIPVLFLLDEIFKGTNSRDRHTGAKHLIKKLSRTGSIGLVSTHDLELGDLAKEGTQIKNYHFAEYYQNGKIYFDYKIKPGVSTTRNAIFLMKMAGIDITEE</sequence>
<evidence type="ECO:0000256" key="5">
    <source>
        <dbReference type="SAM" id="Phobius"/>
    </source>
</evidence>
<evidence type="ECO:0000256" key="4">
    <source>
        <dbReference type="SAM" id="Coils"/>
    </source>
</evidence>
<feature type="transmembrane region" description="Helical" evidence="5">
    <location>
        <begin position="32"/>
        <end position="49"/>
    </location>
</feature>
<protein>
    <submittedName>
        <fullName evidence="7">DNA mismatch repair protein</fullName>
    </submittedName>
</protein>
<evidence type="ECO:0000313" key="8">
    <source>
        <dbReference type="Proteomes" id="UP001524944"/>
    </source>
</evidence>
<dbReference type="InterPro" id="IPR000432">
    <property type="entry name" value="DNA_mismatch_repair_MutS_C"/>
</dbReference>
<comment type="caution">
    <text evidence="7">The sequence shown here is derived from an EMBL/GenBank/DDBJ whole genome shotgun (WGS) entry which is preliminary data.</text>
</comment>
<keyword evidence="3" id="KW-0238">DNA-binding</keyword>
<dbReference type="SMART" id="SM00534">
    <property type="entry name" value="MUTSac"/>
    <property type="match status" value="1"/>
</dbReference>